<dbReference type="AlphaFoldDB" id="A0A6G4UDA8"/>
<feature type="transmembrane region" description="Helical" evidence="1">
    <location>
        <begin position="40"/>
        <end position="61"/>
    </location>
</feature>
<comment type="caution">
    <text evidence="2">The sequence shown here is derived from an EMBL/GenBank/DDBJ whole genome shotgun (WGS) entry which is preliminary data.</text>
</comment>
<evidence type="ECO:0000256" key="1">
    <source>
        <dbReference type="SAM" id="Phobius"/>
    </source>
</evidence>
<keyword evidence="1" id="KW-0472">Membrane</keyword>
<keyword evidence="1" id="KW-0812">Transmembrane</keyword>
<protein>
    <submittedName>
        <fullName evidence="2">Uncharacterized protein</fullName>
    </submittedName>
</protein>
<name>A0A6G4UDA8_9ACTN</name>
<gene>
    <name evidence="2" type="ORF">G5C51_40820</name>
</gene>
<evidence type="ECO:0000313" key="2">
    <source>
        <dbReference type="EMBL" id="NGN70215.1"/>
    </source>
</evidence>
<dbReference type="Proteomes" id="UP000481583">
    <property type="component" value="Unassembled WGS sequence"/>
</dbReference>
<proteinExistence type="predicted"/>
<dbReference type="EMBL" id="JAAKZV010000439">
    <property type="protein sequence ID" value="NGN70215.1"/>
    <property type="molecule type" value="Genomic_DNA"/>
</dbReference>
<dbReference type="RefSeq" id="WP_165245821.1">
    <property type="nucleotide sequence ID" value="NZ_JAAKZV010000439.1"/>
</dbReference>
<accession>A0A6G4UDA8</accession>
<sequence length="132" mass="13866">MLRSWAVALVLSLVGRYLTGLLEDAVSDGGRPGSVGMRIVVVYAPLAVVSLAAALAAARMHPEPYRSSPGQHLLAALAVPLGYQLWDIGAHWAGRGVEEIAAPAAAVAIGCMFAVYVDLAEPVQERGPGHWR</sequence>
<organism evidence="2 3">
    <name type="scientific">Streptomyces coryli</name>
    <dbReference type="NCBI Taxonomy" id="1128680"/>
    <lineage>
        <taxon>Bacteria</taxon>
        <taxon>Bacillati</taxon>
        <taxon>Actinomycetota</taxon>
        <taxon>Actinomycetes</taxon>
        <taxon>Kitasatosporales</taxon>
        <taxon>Streptomycetaceae</taxon>
        <taxon>Streptomyces</taxon>
    </lineage>
</organism>
<keyword evidence="3" id="KW-1185">Reference proteome</keyword>
<reference evidence="2 3" key="1">
    <citation type="submission" date="2020-02" db="EMBL/GenBank/DDBJ databases">
        <title>Whole-genome analyses of novel actinobacteria.</title>
        <authorList>
            <person name="Sahin N."/>
        </authorList>
    </citation>
    <scope>NUCLEOTIDE SEQUENCE [LARGE SCALE GENOMIC DNA]</scope>
    <source>
        <strain evidence="2 3">A7024</strain>
    </source>
</reference>
<keyword evidence="1" id="KW-1133">Transmembrane helix</keyword>
<evidence type="ECO:0000313" key="3">
    <source>
        <dbReference type="Proteomes" id="UP000481583"/>
    </source>
</evidence>